<keyword evidence="2" id="KW-0028">Amino-acid biosynthesis</keyword>
<keyword evidence="3" id="KW-0805">Transcription regulation</keyword>
<dbReference type="FunFam" id="3.30.160.60:FF:001491">
    <property type="entry name" value="Cross-pathway control protein A"/>
    <property type="match status" value="1"/>
</dbReference>
<dbReference type="Proteomes" id="UP000094565">
    <property type="component" value="Chromosome 1"/>
</dbReference>
<dbReference type="GO" id="GO:1903833">
    <property type="term" value="P:positive regulation of cellular response to amino acid starvation"/>
    <property type="evidence" value="ECO:0007669"/>
    <property type="project" value="TreeGrafter"/>
</dbReference>
<evidence type="ECO:0000256" key="9">
    <source>
        <dbReference type="SAM" id="MobiDB-lite"/>
    </source>
</evidence>
<dbReference type="CDD" id="cd12193">
    <property type="entry name" value="bZIP_GCN4"/>
    <property type="match status" value="1"/>
</dbReference>
<name>A0A1B2J953_PICPA</name>
<evidence type="ECO:0000313" key="11">
    <source>
        <dbReference type="EMBL" id="ANZ74521.1"/>
    </source>
</evidence>
<dbReference type="PANTHER" id="PTHR11462">
    <property type="entry name" value="JUN TRANSCRIPTION FACTOR-RELATED"/>
    <property type="match status" value="1"/>
</dbReference>
<dbReference type="InterPro" id="IPR050946">
    <property type="entry name" value="AP-1_TF_bZIP"/>
</dbReference>
<dbReference type="GO" id="GO:0000978">
    <property type="term" value="F:RNA polymerase II cis-regulatory region sequence-specific DNA binding"/>
    <property type="evidence" value="ECO:0007669"/>
    <property type="project" value="TreeGrafter"/>
</dbReference>
<feature type="domain" description="BZIP" evidence="10">
    <location>
        <begin position="206"/>
        <end position="262"/>
    </location>
</feature>
<feature type="compositionally biased region" description="Basic and acidic residues" evidence="9">
    <location>
        <begin position="212"/>
        <end position="221"/>
    </location>
</feature>
<dbReference type="GO" id="GO:0008652">
    <property type="term" value="P:amino acid biosynthetic process"/>
    <property type="evidence" value="ECO:0007669"/>
    <property type="project" value="UniProtKB-KW"/>
</dbReference>
<dbReference type="SUPFAM" id="SSF57959">
    <property type="entry name" value="Leucine zipper domain"/>
    <property type="match status" value="1"/>
</dbReference>
<reference evidence="11 12" key="1">
    <citation type="submission" date="2016-02" db="EMBL/GenBank/DDBJ databases">
        <title>Comparative genomic and transcriptomic foundation for Pichia pastoris.</title>
        <authorList>
            <person name="Love K.R."/>
            <person name="Shah K.A."/>
            <person name="Whittaker C.A."/>
            <person name="Wu J."/>
            <person name="Bartlett M.C."/>
            <person name="Ma D."/>
            <person name="Leeson R.L."/>
            <person name="Priest M."/>
            <person name="Young S.K."/>
            <person name="Love J.C."/>
        </authorList>
    </citation>
    <scope>NUCLEOTIDE SEQUENCE [LARGE SCALE GENOMIC DNA]</scope>
    <source>
        <strain evidence="11 12">ATCC 28485</strain>
    </source>
</reference>
<evidence type="ECO:0000256" key="2">
    <source>
        <dbReference type="ARBA" id="ARBA00022605"/>
    </source>
</evidence>
<protein>
    <submittedName>
        <fullName evidence="11">BA75_00720T0</fullName>
    </submittedName>
</protein>
<evidence type="ECO:0000259" key="10">
    <source>
        <dbReference type="PROSITE" id="PS50217"/>
    </source>
</evidence>
<keyword evidence="5" id="KW-0010">Activator</keyword>
<dbReference type="OrthoDB" id="5419235at2759"/>
<dbReference type="PANTHER" id="PTHR11462:SF35">
    <property type="entry name" value="TRANSCRIPTION FACTOR JRA"/>
    <property type="match status" value="1"/>
</dbReference>
<evidence type="ECO:0000256" key="7">
    <source>
        <dbReference type="ARBA" id="ARBA00023242"/>
    </source>
</evidence>
<evidence type="ECO:0000313" key="12">
    <source>
        <dbReference type="Proteomes" id="UP000094565"/>
    </source>
</evidence>
<keyword evidence="4" id="KW-0238">DNA-binding</keyword>
<sequence>MSASTYSFDQAMDFDIIQSVTSAQDHIPMVLGESVLRSFVGNDANKAPAIKQEFEAMPLNAQIVSPELTPSVGTISPLEIHTSVLDSVLSTDFTDADNSPMFESPESEDPNNWVSLFADETALAAAPAVSRAPAVSASPAVSSNTAAGEEPQLTVKQYVEYPSAKGKLSPKSVEKKAPFKKDHLGVVGYTRRQRSSPLAPIVVKEDDPVSMKRARNTEAARRSRAKKMKRMSQLEDKVEELLICKSELEAEVERLKSLVQQQ</sequence>
<evidence type="ECO:0000256" key="4">
    <source>
        <dbReference type="ARBA" id="ARBA00023125"/>
    </source>
</evidence>
<dbReference type="AlphaFoldDB" id="A0A1B2J953"/>
<evidence type="ECO:0000256" key="6">
    <source>
        <dbReference type="ARBA" id="ARBA00023163"/>
    </source>
</evidence>
<organism evidence="11 12">
    <name type="scientific">Komagataella pastoris</name>
    <name type="common">Yeast</name>
    <name type="synonym">Pichia pastoris</name>
    <dbReference type="NCBI Taxonomy" id="4922"/>
    <lineage>
        <taxon>Eukaryota</taxon>
        <taxon>Fungi</taxon>
        <taxon>Dikarya</taxon>
        <taxon>Ascomycota</taxon>
        <taxon>Saccharomycotina</taxon>
        <taxon>Pichiomycetes</taxon>
        <taxon>Pichiales</taxon>
        <taxon>Pichiaceae</taxon>
        <taxon>Komagataella</taxon>
    </lineage>
</organism>
<keyword evidence="6" id="KW-0804">Transcription</keyword>
<gene>
    <name evidence="11" type="primary">GCN4</name>
    <name evidence="11" type="ORF">ATY40_BA7500720</name>
</gene>
<dbReference type="PROSITE" id="PS00036">
    <property type="entry name" value="BZIP_BASIC"/>
    <property type="match status" value="1"/>
</dbReference>
<dbReference type="GO" id="GO:0000981">
    <property type="term" value="F:DNA-binding transcription factor activity, RNA polymerase II-specific"/>
    <property type="evidence" value="ECO:0007669"/>
    <property type="project" value="TreeGrafter"/>
</dbReference>
<accession>A0A1B2J953</accession>
<evidence type="ECO:0000256" key="1">
    <source>
        <dbReference type="ARBA" id="ARBA00004123"/>
    </source>
</evidence>
<evidence type="ECO:0000256" key="5">
    <source>
        <dbReference type="ARBA" id="ARBA00023159"/>
    </source>
</evidence>
<dbReference type="PROSITE" id="PS50217">
    <property type="entry name" value="BZIP"/>
    <property type="match status" value="1"/>
</dbReference>
<comment type="subcellular location">
    <subcellularLocation>
        <location evidence="1">Nucleus</location>
    </subcellularLocation>
</comment>
<dbReference type="EMBL" id="CP014584">
    <property type="protein sequence ID" value="ANZ74521.1"/>
    <property type="molecule type" value="Genomic_DNA"/>
</dbReference>
<dbReference type="InterPro" id="IPR004827">
    <property type="entry name" value="bZIP"/>
</dbReference>
<dbReference type="Pfam" id="PF07716">
    <property type="entry name" value="bZIP_2"/>
    <property type="match status" value="1"/>
</dbReference>
<keyword evidence="12" id="KW-1185">Reference proteome</keyword>
<dbReference type="SMART" id="SM00338">
    <property type="entry name" value="BRLZ"/>
    <property type="match status" value="1"/>
</dbReference>
<dbReference type="GO" id="GO:0005634">
    <property type="term" value="C:nucleus"/>
    <property type="evidence" value="ECO:0007669"/>
    <property type="project" value="UniProtKB-SubCell"/>
</dbReference>
<dbReference type="GO" id="GO:0005667">
    <property type="term" value="C:transcription regulator complex"/>
    <property type="evidence" value="ECO:0007669"/>
    <property type="project" value="TreeGrafter"/>
</dbReference>
<dbReference type="GO" id="GO:0001080">
    <property type="term" value="P:nitrogen catabolite activation of transcription from RNA polymerase II promoter"/>
    <property type="evidence" value="ECO:0007669"/>
    <property type="project" value="TreeGrafter"/>
</dbReference>
<dbReference type="CDD" id="cd12192">
    <property type="entry name" value="GCN4_cent"/>
    <property type="match status" value="1"/>
</dbReference>
<dbReference type="InterPro" id="IPR046347">
    <property type="entry name" value="bZIP_sf"/>
</dbReference>
<proteinExistence type="inferred from homology"/>
<evidence type="ECO:0000256" key="8">
    <source>
        <dbReference type="ARBA" id="ARBA00061302"/>
    </source>
</evidence>
<feature type="region of interest" description="Disordered" evidence="9">
    <location>
        <begin position="212"/>
        <end position="232"/>
    </location>
</feature>
<comment type="similarity">
    <text evidence="8">Belongs to the bZIP family. GCN4 subfamily.</text>
</comment>
<dbReference type="Gene3D" id="3.30.160.60">
    <property type="entry name" value="Classic Zinc Finger"/>
    <property type="match status" value="1"/>
</dbReference>
<keyword evidence="7" id="KW-0539">Nucleus</keyword>
<evidence type="ECO:0000256" key="3">
    <source>
        <dbReference type="ARBA" id="ARBA00023015"/>
    </source>
</evidence>